<accession>A0A319DBR8</accession>
<keyword evidence="3" id="KW-1185">Reference proteome</keyword>
<dbReference type="Pfam" id="PF01266">
    <property type="entry name" value="DAO"/>
    <property type="match status" value="1"/>
</dbReference>
<dbReference type="VEuPathDB" id="FungiDB:BO71DRAFT_379145"/>
<dbReference type="Proteomes" id="UP000247810">
    <property type="component" value="Unassembled WGS sequence"/>
</dbReference>
<dbReference type="PANTHER" id="PTHR13847:SF213">
    <property type="entry name" value="DEPENDENT OXIDOREDUCTASE, PUTATIVE-RELATED"/>
    <property type="match status" value="1"/>
</dbReference>
<dbReference type="OrthoDB" id="512662at2759"/>
<dbReference type="EMBL" id="KZ825867">
    <property type="protein sequence ID" value="PYH94671.1"/>
    <property type="molecule type" value="Genomic_DNA"/>
</dbReference>
<dbReference type="AlphaFoldDB" id="A0A319DBR8"/>
<feature type="domain" description="FAD dependent oxidoreductase" evidence="1">
    <location>
        <begin position="73"/>
        <end position="493"/>
    </location>
</feature>
<dbReference type="PANTHER" id="PTHR13847">
    <property type="entry name" value="SARCOSINE DEHYDROGENASE-RELATED"/>
    <property type="match status" value="1"/>
</dbReference>
<dbReference type="Gene3D" id="3.50.50.60">
    <property type="entry name" value="FAD/NAD(P)-binding domain"/>
    <property type="match status" value="1"/>
</dbReference>
<sequence length="544" mass="59015">MGGIASTLRTSYLNIRVVLADLATANKDFNALLTRLNNPILPIPNPSTSYWQQHPPFPELVDIKSPALPSSADIVIIGSGISGASIAYTLLTQTQDQSATREPCRVVLFEARNICSGATGRNGGHIKCATYADYASFKSRFGRERARKMLEFERRALPLLVGFAETEGLARAEAREVETVDVITDAGMWEKTKEMVRDLKVDVPDAGEEVEVFERELGCEKFGLDPGQCYGVVRYRAGALWPYRFVTSLYARLLSEFGSRFSIETNTPATGIETREGSGMPFVVSTPRGEIRASHVIHATDASVANLVPGTIAKIFPMRGHMTAQTPGDGLPYLDGSRSWSIMGRRGFDYITQRPGRPGDSEDGLGGELMVGGGVVQSPGQGIDEFGVWRDDQMSGPISAYLDGIMPVIFGRERWGQDSHGTRIKQAWTGCMGFTADLLPYVGKLEPGLTGRGVTYRPGSATGVEQDQVPPGEWISAGFNGEGMVLAWLCGVAVGLMALGLDDKKHDGCVGIPPGTVKDWLPEEFICSKRRVDRSDVTELGLLL</sequence>
<dbReference type="InterPro" id="IPR006076">
    <property type="entry name" value="FAD-dep_OxRdtase"/>
</dbReference>
<dbReference type="STRING" id="1448320.A0A319DBR8"/>
<dbReference type="GO" id="GO:0005737">
    <property type="term" value="C:cytoplasm"/>
    <property type="evidence" value="ECO:0007669"/>
    <property type="project" value="TreeGrafter"/>
</dbReference>
<organism evidence="2 3">
    <name type="scientific">Aspergillus ellipticus CBS 707.79</name>
    <dbReference type="NCBI Taxonomy" id="1448320"/>
    <lineage>
        <taxon>Eukaryota</taxon>
        <taxon>Fungi</taxon>
        <taxon>Dikarya</taxon>
        <taxon>Ascomycota</taxon>
        <taxon>Pezizomycotina</taxon>
        <taxon>Eurotiomycetes</taxon>
        <taxon>Eurotiomycetidae</taxon>
        <taxon>Eurotiales</taxon>
        <taxon>Aspergillaceae</taxon>
        <taxon>Aspergillus</taxon>
        <taxon>Aspergillus subgen. Circumdati</taxon>
    </lineage>
</organism>
<protein>
    <submittedName>
        <fullName evidence="2">Nucleotide-binding domain-containing protein</fullName>
    </submittedName>
</protein>
<dbReference type="SUPFAM" id="SSF51905">
    <property type="entry name" value="FAD/NAD(P)-binding domain"/>
    <property type="match status" value="1"/>
</dbReference>
<evidence type="ECO:0000313" key="2">
    <source>
        <dbReference type="EMBL" id="PYH94671.1"/>
    </source>
</evidence>
<gene>
    <name evidence="2" type="ORF">BO71DRAFT_379145</name>
</gene>
<dbReference type="InterPro" id="IPR036188">
    <property type="entry name" value="FAD/NAD-bd_sf"/>
</dbReference>
<evidence type="ECO:0000259" key="1">
    <source>
        <dbReference type="Pfam" id="PF01266"/>
    </source>
</evidence>
<reference evidence="2 3" key="1">
    <citation type="submission" date="2018-02" db="EMBL/GenBank/DDBJ databases">
        <title>The genomes of Aspergillus section Nigri reveals drivers in fungal speciation.</title>
        <authorList>
            <consortium name="DOE Joint Genome Institute"/>
            <person name="Vesth T.C."/>
            <person name="Nybo J."/>
            <person name="Theobald S."/>
            <person name="Brandl J."/>
            <person name="Frisvad J.C."/>
            <person name="Nielsen K.F."/>
            <person name="Lyhne E.K."/>
            <person name="Kogle M.E."/>
            <person name="Kuo A."/>
            <person name="Riley R."/>
            <person name="Clum A."/>
            <person name="Nolan M."/>
            <person name="Lipzen A."/>
            <person name="Salamov A."/>
            <person name="Henrissat B."/>
            <person name="Wiebenga A."/>
            <person name="De vries R.P."/>
            <person name="Grigoriev I.V."/>
            <person name="Mortensen U.H."/>
            <person name="Andersen M.R."/>
            <person name="Baker S.E."/>
        </authorList>
    </citation>
    <scope>NUCLEOTIDE SEQUENCE [LARGE SCALE GENOMIC DNA]</scope>
    <source>
        <strain evidence="2 3">CBS 707.79</strain>
    </source>
</reference>
<proteinExistence type="predicted"/>
<dbReference type="Gene3D" id="3.30.9.10">
    <property type="entry name" value="D-Amino Acid Oxidase, subunit A, domain 2"/>
    <property type="match status" value="1"/>
</dbReference>
<evidence type="ECO:0000313" key="3">
    <source>
        <dbReference type="Proteomes" id="UP000247810"/>
    </source>
</evidence>
<name>A0A319DBR8_9EURO</name>